<keyword evidence="1" id="KW-0378">Hydrolase</keyword>
<dbReference type="InterPro" id="IPR044668">
    <property type="entry name" value="PuuD-like"/>
</dbReference>
<dbReference type="CDD" id="cd01745">
    <property type="entry name" value="GATase1_2"/>
    <property type="match status" value="1"/>
</dbReference>
<dbReference type="Pfam" id="PF07722">
    <property type="entry name" value="Peptidase_C26"/>
    <property type="match status" value="1"/>
</dbReference>
<proteinExistence type="predicted"/>
<protein>
    <submittedName>
        <fullName evidence="1">Gamma-glutamyl-gamma-aminobutyrate hydrolase family protein</fullName>
    </submittedName>
</protein>
<dbReference type="Proteomes" id="UP001430804">
    <property type="component" value="Unassembled WGS sequence"/>
</dbReference>
<reference evidence="1" key="1">
    <citation type="submission" date="2021-07" db="EMBL/GenBank/DDBJ databases">
        <title>Pseudohoeflea marina sp. nov. a polyhydroxyalcanoate-producing bacterium.</title>
        <authorList>
            <person name="Zheng W."/>
            <person name="Yu S."/>
            <person name="Huang Y."/>
        </authorList>
    </citation>
    <scope>NUCLEOTIDE SEQUENCE</scope>
    <source>
        <strain evidence="1">DP4N28-3</strain>
    </source>
</reference>
<name>A0ABS6WM66_9HYPH</name>
<dbReference type="PROSITE" id="PS51273">
    <property type="entry name" value="GATASE_TYPE_1"/>
    <property type="match status" value="1"/>
</dbReference>
<comment type="caution">
    <text evidence="1">The sequence shown here is derived from an EMBL/GenBank/DDBJ whole genome shotgun (WGS) entry which is preliminary data.</text>
</comment>
<accession>A0ABS6WM66</accession>
<evidence type="ECO:0000313" key="1">
    <source>
        <dbReference type="EMBL" id="MBW3097056.1"/>
    </source>
</evidence>
<dbReference type="PANTHER" id="PTHR43235:SF1">
    <property type="entry name" value="GLUTAMINE AMIDOTRANSFERASE PB2B2.05-RELATED"/>
    <property type="match status" value="1"/>
</dbReference>
<dbReference type="GO" id="GO:0016787">
    <property type="term" value="F:hydrolase activity"/>
    <property type="evidence" value="ECO:0007669"/>
    <property type="project" value="UniProtKB-KW"/>
</dbReference>
<keyword evidence="2" id="KW-1185">Reference proteome</keyword>
<dbReference type="PANTHER" id="PTHR43235">
    <property type="entry name" value="GLUTAMINE AMIDOTRANSFERASE PB2B2.05-RELATED"/>
    <property type="match status" value="1"/>
</dbReference>
<gene>
    <name evidence="1" type="ORF">KY465_07170</name>
</gene>
<dbReference type="RefSeq" id="WP_219201002.1">
    <property type="nucleotide sequence ID" value="NZ_JAHWQX010000002.1"/>
</dbReference>
<sequence>MSRPLVGVTTSVKGSLTSWWFNALAVWRAGGKPLRLTASSRERPQLDALIVGGGDDISASLYDGKIVPEARFDADRDRLEQDMLDRADARGIPVLGICRGAQMINVHRGGGLHQEISTVWPEAPTGRQLLPRKMVTIESPSRLARLFEVKRLKVNSLHHQAIDRLGEGLHVVAHDEFGIVQAIESTTNEQFVLGVQWHPEYLPFSSGHQRIFSALIDAVPGAVTGQPLAALNA</sequence>
<dbReference type="InterPro" id="IPR011697">
    <property type="entry name" value="Peptidase_C26"/>
</dbReference>
<dbReference type="EMBL" id="JAHWQX010000002">
    <property type="protein sequence ID" value="MBW3097056.1"/>
    <property type="molecule type" value="Genomic_DNA"/>
</dbReference>
<evidence type="ECO:0000313" key="2">
    <source>
        <dbReference type="Proteomes" id="UP001430804"/>
    </source>
</evidence>
<organism evidence="1 2">
    <name type="scientific">Pseudohoeflea coraliihabitans</name>
    <dbReference type="NCBI Taxonomy" id="2860393"/>
    <lineage>
        <taxon>Bacteria</taxon>
        <taxon>Pseudomonadati</taxon>
        <taxon>Pseudomonadota</taxon>
        <taxon>Alphaproteobacteria</taxon>
        <taxon>Hyphomicrobiales</taxon>
        <taxon>Rhizobiaceae</taxon>
        <taxon>Pseudohoeflea</taxon>
    </lineage>
</organism>